<accession>A0ABV9YBD8</accession>
<dbReference type="Proteomes" id="UP001595833">
    <property type="component" value="Unassembled WGS sequence"/>
</dbReference>
<sequence length="320" mass="31900">MAHSSAPLALALDIGGTKLAAALVESDGAVPARRTAPTPAGDAETVWAALAAPVVELLDLAVDAGREVLGAGIASAAPMDRRAGVISPVNIPGWRDFPITARVAELVPGLPVRLGGDALCMALAEYHHGAGRGSECLLGMVVSTGIGGGFVLDGKPLFGVAGNAGHVGHFVIDPAGPPCGCGAHGCAEAVASGPSMVRWALEQGWRPLGGTADGIALAASARAGEAIALAAFRRSGEAVARVVTVAAALCEIDRVVIGGGVAQAWDLLEPAVLEPLADHPGLDFTRRVEVRPATLGVDSGLIGAAALLVGDRLPSLPVGI</sequence>
<comment type="caution">
    <text evidence="2">The sequence shown here is derived from an EMBL/GenBank/DDBJ whole genome shotgun (WGS) entry which is preliminary data.</text>
</comment>
<dbReference type="EMBL" id="JBHSJB010000052">
    <property type="protein sequence ID" value="MFC5060035.1"/>
    <property type="molecule type" value="Genomic_DNA"/>
</dbReference>
<gene>
    <name evidence="2" type="ORF">ACFPFM_40530</name>
</gene>
<reference evidence="3" key="1">
    <citation type="journal article" date="2019" name="Int. J. Syst. Evol. Microbiol.">
        <title>The Global Catalogue of Microorganisms (GCM) 10K type strain sequencing project: providing services to taxonomists for standard genome sequencing and annotation.</title>
        <authorList>
            <consortium name="The Broad Institute Genomics Platform"/>
            <consortium name="The Broad Institute Genome Sequencing Center for Infectious Disease"/>
            <person name="Wu L."/>
            <person name="Ma J."/>
        </authorList>
    </citation>
    <scope>NUCLEOTIDE SEQUENCE [LARGE SCALE GENOMIC DNA]</scope>
    <source>
        <strain evidence="3">KCTC 12848</strain>
    </source>
</reference>
<dbReference type="InterPro" id="IPR000600">
    <property type="entry name" value="ROK"/>
</dbReference>
<dbReference type="PROSITE" id="PS01125">
    <property type="entry name" value="ROK"/>
    <property type="match status" value="1"/>
</dbReference>
<proteinExistence type="inferred from homology"/>
<dbReference type="Pfam" id="PF00480">
    <property type="entry name" value="ROK"/>
    <property type="match status" value="1"/>
</dbReference>
<dbReference type="Gene3D" id="3.30.420.40">
    <property type="match status" value="2"/>
</dbReference>
<protein>
    <submittedName>
        <fullName evidence="2">ROK family protein</fullName>
    </submittedName>
</protein>
<evidence type="ECO:0000256" key="1">
    <source>
        <dbReference type="ARBA" id="ARBA00006479"/>
    </source>
</evidence>
<keyword evidence="3" id="KW-1185">Reference proteome</keyword>
<evidence type="ECO:0000313" key="3">
    <source>
        <dbReference type="Proteomes" id="UP001595833"/>
    </source>
</evidence>
<dbReference type="InterPro" id="IPR043129">
    <property type="entry name" value="ATPase_NBD"/>
</dbReference>
<dbReference type="SUPFAM" id="SSF53067">
    <property type="entry name" value="Actin-like ATPase domain"/>
    <property type="match status" value="1"/>
</dbReference>
<name>A0ABV9YBD8_9PSEU</name>
<organism evidence="2 3">
    <name type="scientific">Saccharothrix xinjiangensis</name>
    <dbReference type="NCBI Taxonomy" id="204798"/>
    <lineage>
        <taxon>Bacteria</taxon>
        <taxon>Bacillati</taxon>
        <taxon>Actinomycetota</taxon>
        <taxon>Actinomycetes</taxon>
        <taxon>Pseudonocardiales</taxon>
        <taxon>Pseudonocardiaceae</taxon>
        <taxon>Saccharothrix</taxon>
    </lineage>
</organism>
<dbReference type="RefSeq" id="WP_344043310.1">
    <property type="nucleotide sequence ID" value="NZ_BAAAKE010000043.1"/>
</dbReference>
<evidence type="ECO:0000313" key="2">
    <source>
        <dbReference type="EMBL" id="MFC5060035.1"/>
    </source>
</evidence>
<comment type="similarity">
    <text evidence="1">Belongs to the ROK (NagC/XylR) family.</text>
</comment>
<dbReference type="InterPro" id="IPR049874">
    <property type="entry name" value="ROK_cs"/>
</dbReference>
<dbReference type="PANTHER" id="PTHR18964:SF169">
    <property type="entry name" value="N-ACETYLMANNOSAMINE KINASE"/>
    <property type="match status" value="1"/>
</dbReference>
<dbReference type="PANTHER" id="PTHR18964">
    <property type="entry name" value="ROK (REPRESSOR, ORF, KINASE) FAMILY"/>
    <property type="match status" value="1"/>
</dbReference>